<proteinExistence type="predicted"/>
<dbReference type="RefSeq" id="WP_344103614.1">
    <property type="nucleotide sequence ID" value="NZ_BAAANL010000005.1"/>
</dbReference>
<comment type="caution">
    <text evidence="1">The sequence shown here is derived from an EMBL/GenBank/DDBJ whole genome shotgun (WGS) entry which is preliminary data.</text>
</comment>
<organism evidence="1 2">
    <name type="scientific">Myceligenerans crystallogenes</name>
    <dbReference type="NCBI Taxonomy" id="316335"/>
    <lineage>
        <taxon>Bacteria</taxon>
        <taxon>Bacillati</taxon>
        <taxon>Actinomycetota</taxon>
        <taxon>Actinomycetes</taxon>
        <taxon>Micrococcales</taxon>
        <taxon>Promicromonosporaceae</taxon>
        <taxon>Myceligenerans</taxon>
    </lineage>
</organism>
<evidence type="ECO:0000313" key="1">
    <source>
        <dbReference type="EMBL" id="GAA1866997.1"/>
    </source>
</evidence>
<gene>
    <name evidence="1" type="ORF">GCM10009751_26490</name>
</gene>
<evidence type="ECO:0008006" key="3">
    <source>
        <dbReference type="Google" id="ProtNLM"/>
    </source>
</evidence>
<name>A0ABN2NFE4_9MICO</name>
<sequence length="65" mass="7373">MAGTIIFSPSDEDDRIIRSALGRGEESADVIRRALQVLDQQRWLTQARMDMWSIAAEVAGNREIR</sequence>
<reference evidence="1 2" key="1">
    <citation type="journal article" date="2019" name="Int. J. Syst. Evol. Microbiol.">
        <title>The Global Catalogue of Microorganisms (GCM) 10K type strain sequencing project: providing services to taxonomists for standard genome sequencing and annotation.</title>
        <authorList>
            <consortium name="The Broad Institute Genomics Platform"/>
            <consortium name="The Broad Institute Genome Sequencing Center for Infectious Disease"/>
            <person name="Wu L."/>
            <person name="Ma J."/>
        </authorList>
    </citation>
    <scope>NUCLEOTIDE SEQUENCE [LARGE SCALE GENOMIC DNA]</scope>
    <source>
        <strain evidence="1 2">JCM 14326</strain>
    </source>
</reference>
<dbReference type="EMBL" id="BAAANL010000005">
    <property type="protein sequence ID" value="GAA1866997.1"/>
    <property type="molecule type" value="Genomic_DNA"/>
</dbReference>
<protein>
    <recommendedName>
        <fullName evidence="3">ParD-like antitoxin of type II toxin-antitoxin system</fullName>
    </recommendedName>
</protein>
<accession>A0ABN2NFE4</accession>
<dbReference type="Proteomes" id="UP001501094">
    <property type="component" value="Unassembled WGS sequence"/>
</dbReference>
<keyword evidence="2" id="KW-1185">Reference proteome</keyword>
<evidence type="ECO:0000313" key="2">
    <source>
        <dbReference type="Proteomes" id="UP001501094"/>
    </source>
</evidence>